<name>A0A3A8KCG8_9BACT</name>
<reference evidence="2" key="1">
    <citation type="submission" date="2018-09" db="EMBL/GenBank/DDBJ databases">
        <authorList>
            <person name="Livingstone P.G."/>
            <person name="Whitworth D.E."/>
        </authorList>
    </citation>
    <scope>NUCLEOTIDE SEQUENCE [LARGE SCALE GENOMIC DNA]</scope>
    <source>
        <strain evidence="2">CA043D</strain>
    </source>
</reference>
<dbReference type="AlphaFoldDB" id="A0A3A8KCG8"/>
<keyword evidence="2" id="KW-1185">Reference proteome</keyword>
<accession>A0A3A8KCG8</accession>
<gene>
    <name evidence="1" type="ORF">D7X32_09060</name>
</gene>
<evidence type="ECO:0000313" key="2">
    <source>
        <dbReference type="Proteomes" id="UP000268313"/>
    </source>
</evidence>
<comment type="caution">
    <text evidence="1">The sequence shown here is derived from an EMBL/GenBank/DDBJ whole genome shotgun (WGS) entry which is preliminary data.</text>
</comment>
<dbReference type="OrthoDB" id="5526743at2"/>
<proteinExistence type="predicted"/>
<protein>
    <submittedName>
        <fullName evidence="1">Uncharacterized protein</fullName>
    </submittedName>
</protein>
<dbReference type="Proteomes" id="UP000268313">
    <property type="component" value="Unassembled WGS sequence"/>
</dbReference>
<dbReference type="EMBL" id="RAWE01000022">
    <property type="protein sequence ID" value="RKH05057.1"/>
    <property type="molecule type" value="Genomic_DNA"/>
</dbReference>
<organism evidence="1 2">
    <name type="scientific">Corallococcus carmarthensis</name>
    <dbReference type="NCBI Taxonomy" id="2316728"/>
    <lineage>
        <taxon>Bacteria</taxon>
        <taxon>Pseudomonadati</taxon>
        <taxon>Myxococcota</taxon>
        <taxon>Myxococcia</taxon>
        <taxon>Myxococcales</taxon>
        <taxon>Cystobacterineae</taxon>
        <taxon>Myxococcaceae</taxon>
        <taxon>Corallococcus</taxon>
    </lineage>
</organism>
<sequence>MSSPAPYTPPADLITAAERALAQASPGKLATALTLYTCYGSVTGGRSAVTGAELPPFEKCSALVRAGWLAVAEAINTPVASVAVPPGPVGAPMVPPGQKPSVGRAVHYQRDEVVCAADITAVNDDGTVELLVKPPRFLPFTASDVSQAPTEAPVPGCWNWMPRV</sequence>
<dbReference type="RefSeq" id="WP_120602111.1">
    <property type="nucleotide sequence ID" value="NZ_RAWE01000022.1"/>
</dbReference>
<evidence type="ECO:0000313" key="1">
    <source>
        <dbReference type="EMBL" id="RKH05057.1"/>
    </source>
</evidence>